<evidence type="ECO:0000313" key="10">
    <source>
        <dbReference type="EMBL" id="MDG4945236.1"/>
    </source>
</evidence>
<dbReference type="InterPro" id="IPR037152">
    <property type="entry name" value="L-asparaginase_N_sf"/>
</dbReference>
<feature type="domain" description="L-asparaginase N-terminal" evidence="8">
    <location>
        <begin position="4"/>
        <end position="195"/>
    </location>
</feature>
<feature type="binding site" evidence="5">
    <location>
        <position position="58"/>
    </location>
    <ligand>
        <name>substrate</name>
    </ligand>
</feature>
<feature type="binding site" evidence="5">
    <location>
        <begin position="89"/>
        <end position="90"/>
    </location>
    <ligand>
        <name>substrate</name>
    </ligand>
</feature>
<name>A0A9X4MZE3_9FLAO</name>
<dbReference type="InterPro" id="IPR006034">
    <property type="entry name" value="Asparaginase/glutaminase-like"/>
</dbReference>
<evidence type="ECO:0000256" key="7">
    <source>
        <dbReference type="PROSITE-ProRule" id="PRU10100"/>
    </source>
</evidence>
<feature type="active site" evidence="7">
    <location>
        <position position="89"/>
    </location>
</feature>
<evidence type="ECO:0000313" key="11">
    <source>
        <dbReference type="Proteomes" id="UP001152599"/>
    </source>
</evidence>
<dbReference type="InterPro" id="IPR006033">
    <property type="entry name" value="AsnA_fam"/>
</dbReference>
<evidence type="ECO:0000256" key="6">
    <source>
        <dbReference type="PROSITE-ProRule" id="PRU10099"/>
    </source>
</evidence>
<dbReference type="Pfam" id="PF00710">
    <property type="entry name" value="Asparaginase"/>
    <property type="match status" value="1"/>
</dbReference>
<dbReference type="EC" id="3.5.1.1" evidence="2"/>
<evidence type="ECO:0000259" key="8">
    <source>
        <dbReference type="Pfam" id="PF00710"/>
    </source>
</evidence>
<dbReference type="InterPro" id="IPR027473">
    <property type="entry name" value="L-asparaginase_C"/>
</dbReference>
<dbReference type="PROSITE" id="PS00917">
    <property type="entry name" value="ASN_GLN_ASE_2"/>
    <property type="match status" value="1"/>
</dbReference>
<evidence type="ECO:0000259" key="9">
    <source>
        <dbReference type="Pfam" id="PF17763"/>
    </source>
</evidence>
<dbReference type="InterPro" id="IPR040919">
    <property type="entry name" value="Asparaginase_C"/>
</dbReference>
<dbReference type="Proteomes" id="UP001152599">
    <property type="component" value="Unassembled WGS sequence"/>
</dbReference>
<dbReference type="InterPro" id="IPR020827">
    <property type="entry name" value="Asparaginase/glutaminase_AS1"/>
</dbReference>
<dbReference type="GO" id="GO:0004067">
    <property type="term" value="F:asparaginase activity"/>
    <property type="evidence" value="ECO:0007669"/>
    <property type="project" value="UniProtKB-UniRule"/>
</dbReference>
<reference evidence="10" key="1">
    <citation type="submission" date="2022-07" db="EMBL/GenBank/DDBJ databases">
        <title>Description and genome-wide analysis of Profundicola chukchiensis gen. nov., sp. nov., marine bacteria isolated from bottom sediments of the Chukchi Sea.</title>
        <authorList>
            <person name="Romanenko L."/>
            <person name="Otstavnykh N."/>
            <person name="Kurilenko V."/>
            <person name="Eremeev V."/>
            <person name="Velansky P."/>
            <person name="Mikhailov V."/>
            <person name="Isaeva M."/>
        </authorList>
    </citation>
    <scope>NUCLEOTIDE SEQUENCE</scope>
    <source>
        <strain evidence="10">KMM 9713</strain>
    </source>
</reference>
<dbReference type="FunFam" id="3.40.50.1170:FF:000001">
    <property type="entry name" value="L-asparaginase 2"/>
    <property type="match status" value="1"/>
</dbReference>
<dbReference type="PANTHER" id="PTHR11707:SF28">
    <property type="entry name" value="60 KDA LYSOPHOSPHOLIPASE"/>
    <property type="match status" value="1"/>
</dbReference>
<keyword evidence="3" id="KW-0378">Hydrolase</keyword>
<dbReference type="SMART" id="SM00870">
    <property type="entry name" value="Asparaginase"/>
    <property type="match status" value="1"/>
</dbReference>
<dbReference type="SFLD" id="SFLDS00057">
    <property type="entry name" value="Glutaminase/Asparaginase"/>
    <property type="match status" value="1"/>
</dbReference>
<dbReference type="Gene3D" id="3.40.50.1170">
    <property type="entry name" value="L-asparaginase, N-terminal domain"/>
    <property type="match status" value="1"/>
</dbReference>
<dbReference type="Pfam" id="PF17763">
    <property type="entry name" value="Asparaginase_C"/>
    <property type="match status" value="1"/>
</dbReference>
<proteinExistence type="inferred from homology"/>
<keyword evidence="11" id="KW-1185">Reference proteome</keyword>
<dbReference type="PROSITE" id="PS51732">
    <property type="entry name" value="ASN_GLN_ASE_3"/>
    <property type="match status" value="1"/>
</dbReference>
<feature type="active site" evidence="6">
    <location>
        <position position="13"/>
    </location>
</feature>
<evidence type="ECO:0000256" key="1">
    <source>
        <dbReference type="ARBA" id="ARBA00010518"/>
    </source>
</evidence>
<protein>
    <recommendedName>
        <fullName evidence="2">asparaginase</fullName>
        <ecNumber evidence="2">3.5.1.1</ecNumber>
    </recommendedName>
</protein>
<dbReference type="InterPro" id="IPR036152">
    <property type="entry name" value="Asp/glu_Ase-like_sf"/>
</dbReference>
<evidence type="ECO:0000256" key="3">
    <source>
        <dbReference type="ARBA" id="ARBA00022801"/>
    </source>
</evidence>
<dbReference type="PROSITE" id="PS00144">
    <property type="entry name" value="ASN_GLN_ASE_1"/>
    <property type="match status" value="1"/>
</dbReference>
<dbReference type="SUPFAM" id="SSF53774">
    <property type="entry name" value="Glutaminase/Asparaginase"/>
    <property type="match status" value="1"/>
</dbReference>
<dbReference type="Gene3D" id="3.40.50.40">
    <property type="match status" value="1"/>
</dbReference>
<sequence>MRKKILLIYTGGTIGMTKDYKTNSLRAFDFENISENIPELSLIDADLSVKSFDDPIDSSDITPNDWKKIANQIHTHYEEFDGFVVLHGTDTMAYTGTALSFMLEGLQKPVIFTGSQLPIGDLRTDAKENLISSIHYAALERNGEPVIKEVCIYFEYKLYRANRTTKLSTQHFDAFKSPNYPELGESGLHMMVNRQNLYKCNKTELKVIPGFCEEVGLLKIFPGMSDAFLIQILNTPNLKALIIEAYGSGNIFDKPTFAEALRQKAAEGLIIIIGTQCIGGSVELGLYSASQLFVDINAVSAKDMTTESAVVKAMFVLGNQEIFTDIRKSLVKNIRGECASDEI</sequence>
<dbReference type="InterPro" id="IPR027475">
    <property type="entry name" value="Asparaginase/glutaminase_AS2"/>
</dbReference>
<gene>
    <name evidence="10" type="ORF">NMK71_02320</name>
</gene>
<dbReference type="PIRSF" id="PIRSF001220">
    <property type="entry name" value="L-ASNase_gatD"/>
    <property type="match status" value="1"/>
</dbReference>
<dbReference type="PIRSF" id="PIRSF500176">
    <property type="entry name" value="L_ASNase"/>
    <property type="match status" value="1"/>
</dbReference>
<dbReference type="CDD" id="cd08963">
    <property type="entry name" value="L-asparaginase_I"/>
    <property type="match status" value="1"/>
</dbReference>
<evidence type="ECO:0000256" key="5">
    <source>
        <dbReference type="PIRSR" id="PIRSR001220-2"/>
    </source>
</evidence>
<dbReference type="PANTHER" id="PTHR11707">
    <property type="entry name" value="L-ASPARAGINASE"/>
    <property type="match status" value="1"/>
</dbReference>
<organism evidence="10 11">
    <name type="scientific">Profundicola chukchiensis</name>
    <dbReference type="NCBI Taxonomy" id="2961959"/>
    <lineage>
        <taxon>Bacteria</taxon>
        <taxon>Pseudomonadati</taxon>
        <taxon>Bacteroidota</taxon>
        <taxon>Flavobacteriia</taxon>
        <taxon>Flavobacteriales</taxon>
        <taxon>Weeksellaceae</taxon>
        <taxon>Profundicola</taxon>
    </lineage>
</organism>
<dbReference type="AlphaFoldDB" id="A0A9X4MZE3"/>
<evidence type="ECO:0000256" key="4">
    <source>
        <dbReference type="PIRSR" id="PIRSR001220-1"/>
    </source>
</evidence>
<dbReference type="InterPro" id="IPR041725">
    <property type="entry name" value="L-asparaginase_I"/>
</dbReference>
<dbReference type="RefSeq" id="WP_304419919.1">
    <property type="nucleotide sequence ID" value="NZ_JANCMU010000001.1"/>
</dbReference>
<feature type="domain" description="Asparaginase/glutaminase C-terminal" evidence="9">
    <location>
        <begin position="215"/>
        <end position="328"/>
    </location>
</feature>
<accession>A0A9X4MZE3</accession>
<comment type="caution">
    <text evidence="10">The sequence shown here is derived from an EMBL/GenBank/DDBJ whole genome shotgun (WGS) entry which is preliminary data.</text>
</comment>
<comment type="similarity">
    <text evidence="1">Belongs to the asparaginase 1 family.</text>
</comment>
<dbReference type="GO" id="GO:0006520">
    <property type="term" value="P:amino acid metabolic process"/>
    <property type="evidence" value="ECO:0007669"/>
    <property type="project" value="InterPro"/>
</dbReference>
<dbReference type="EMBL" id="JANCMU010000001">
    <property type="protein sequence ID" value="MDG4945236.1"/>
    <property type="molecule type" value="Genomic_DNA"/>
</dbReference>
<dbReference type="PRINTS" id="PR00139">
    <property type="entry name" value="ASNGLNASE"/>
</dbReference>
<evidence type="ECO:0000256" key="2">
    <source>
        <dbReference type="ARBA" id="ARBA00012920"/>
    </source>
</evidence>
<dbReference type="NCBIfam" id="TIGR00519">
    <property type="entry name" value="asnASE_I"/>
    <property type="match status" value="1"/>
</dbReference>
<feature type="active site" description="O-isoaspartyl threonine intermediate" evidence="4">
    <location>
        <position position="13"/>
    </location>
</feature>
<dbReference type="InterPro" id="IPR027474">
    <property type="entry name" value="L-asparaginase_N"/>
</dbReference>